<organism evidence="3 4">
    <name type="scientific">Pseudoalteromonas ruthenica</name>
    <dbReference type="NCBI Taxonomy" id="151081"/>
    <lineage>
        <taxon>Bacteria</taxon>
        <taxon>Pseudomonadati</taxon>
        <taxon>Pseudomonadota</taxon>
        <taxon>Gammaproteobacteria</taxon>
        <taxon>Alteromonadales</taxon>
        <taxon>Pseudoalteromonadaceae</taxon>
        <taxon>Pseudoalteromonas</taxon>
    </lineage>
</organism>
<feature type="binding site" evidence="2">
    <location>
        <position position="353"/>
    </location>
    <ligand>
        <name>L-tryptophan</name>
        <dbReference type="ChEBI" id="CHEBI:57912"/>
    </ligand>
</feature>
<dbReference type="GO" id="GO:0000166">
    <property type="term" value="F:nucleotide binding"/>
    <property type="evidence" value="ECO:0007669"/>
    <property type="project" value="UniProtKB-KW"/>
</dbReference>
<dbReference type="OrthoDB" id="7178350at2"/>
<dbReference type="PIRSF" id="PIRSF011396">
    <property type="entry name" value="Trp_halogenase"/>
    <property type="match status" value="1"/>
</dbReference>
<dbReference type="eggNOG" id="COG0644">
    <property type="taxonomic scope" value="Bacteria"/>
</dbReference>
<keyword evidence="2" id="KW-0274">FAD</keyword>
<comment type="caution">
    <text evidence="3">The sequence shown here is derived from an EMBL/GenBank/DDBJ whole genome shotgun (WGS) entry which is preliminary data.</text>
</comment>
<feature type="active site" evidence="1">
    <location>
        <position position="80"/>
    </location>
</feature>
<sequence length="515" mass="58114">MKDLSRVIVVGGGTSGWLSAAYLASSFKRTGRDIKVSIIESDTIPTIGVGEGTFPTIVNTLYEIGLSEKEFIAECDASFKQGALFKNWLYNPSDKPHAYYHPFDPPAKPKGLDLSAYWVSRKHQGTMQQDFAHATSVQSFLCDENLAPKTPETGEYAWLAKYAYHLDAAKLGQLLKKHAMNKLQVEHIVADIEQVELDEQGFIAHLVDKQQRQHDADFFVDCTGFSSLLLAKALKVPFVDKSHYLTVDTAVVLPVEYADAETPITTHTVSTAQDAGWIWDIALQNRRGTGYVYNSHYCSKEQAEKTLCDYHGIAHDSEKRYRHISFKTGYREKSWAKNCCAIGFSSGFVEPLEATAIAMVEAGVRSLAARFPATREAMLEREKQYNRIFTSRWDNIIDFIKLHYCLTKRDDTPFWREQKNPETIPASLQEKLKAWQHYGITDGDLPYKYDLFTLASWQYILYGLEFLPDYVEKAPINEEIIDKAFASIAAQKRSAASKLLSNRALLEAFGASCKS</sequence>
<dbReference type="InterPro" id="IPR050816">
    <property type="entry name" value="Flavin-dep_Halogenase_NPB"/>
</dbReference>
<name>A0A0F4PIA9_9GAMM</name>
<dbReference type="PANTHER" id="PTHR43747:SF4">
    <property type="entry name" value="FLAVIN-DEPENDENT TRYPTOPHAN HALOGENASE"/>
    <property type="match status" value="1"/>
</dbReference>
<gene>
    <name evidence="3" type="ORF">TW72_17670</name>
</gene>
<accession>A0A0F4PIA9</accession>
<dbReference type="PANTHER" id="PTHR43747">
    <property type="entry name" value="FAD-BINDING PROTEIN"/>
    <property type="match status" value="1"/>
</dbReference>
<dbReference type="RefSeq" id="WP_045980307.1">
    <property type="nucleotide sequence ID" value="NZ_JXXY01000017.1"/>
</dbReference>
<dbReference type="EMBL" id="JXXZ01000019">
    <property type="protein sequence ID" value="KJY96172.1"/>
    <property type="molecule type" value="Genomic_DNA"/>
</dbReference>
<dbReference type="PATRIC" id="fig|151081.8.peg.3211"/>
<feature type="binding site" evidence="2">
    <location>
        <position position="357"/>
    </location>
    <ligand>
        <name>FAD</name>
        <dbReference type="ChEBI" id="CHEBI:57692"/>
    </ligand>
</feature>
<evidence type="ECO:0000256" key="2">
    <source>
        <dbReference type="PIRSR" id="PIRSR011396-2"/>
    </source>
</evidence>
<dbReference type="InterPro" id="IPR036188">
    <property type="entry name" value="FAD/NAD-bd_sf"/>
</dbReference>
<dbReference type="GO" id="GO:0004497">
    <property type="term" value="F:monooxygenase activity"/>
    <property type="evidence" value="ECO:0007669"/>
    <property type="project" value="InterPro"/>
</dbReference>
<keyword evidence="2" id="KW-0547">Nucleotide-binding</keyword>
<dbReference type="SUPFAM" id="SSF51905">
    <property type="entry name" value="FAD/NAD(P)-binding domain"/>
    <property type="match status" value="1"/>
</dbReference>
<dbReference type="GeneID" id="58230327"/>
<evidence type="ECO:0000313" key="4">
    <source>
        <dbReference type="Proteomes" id="UP000033664"/>
    </source>
</evidence>
<feature type="binding site" evidence="2">
    <location>
        <position position="80"/>
    </location>
    <ligand>
        <name>7-chloro-L-tryptophan</name>
        <dbReference type="ChEBI" id="CHEBI:58713"/>
    </ligand>
</feature>
<dbReference type="Gene3D" id="3.50.50.60">
    <property type="entry name" value="FAD/NAD(P)-binding domain"/>
    <property type="match status" value="1"/>
</dbReference>
<dbReference type="Proteomes" id="UP000033664">
    <property type="component" value="Unassembled WGS sequence"/>
</dbReference>
<dbReference type="InterPro" id="IPR033856">
    <property type="entry name" value="Trp_halogen"/>
</dbReference>
<evidence type="ECO:0000256" key="1">
    <source>
        <dbReference type="PIRSR" id="PIRSR011396-1"/>
    </source>
</evidence>
<dbReference type="Pfam" id="PF04820">
    <property type="entry name" value="Trp_halogenase"/>
    <property type="match status" value="1"/>
</dbReference>
<keyword evidence="2" id="KW-0285">Flavoprotein</keyword>
<reference evidence="3 4" key="1">
    <citation type="journal article" date="2015" name="BMC Genomics">
        <title>Genome mining reveals unlocked bioactive potential of marine Gram-negative bacteria.</title>
        <authorList>
            <person name="Machado H."/>
            <person name="Sonnenschein E.C."/>
            <person name="Melchiorsen J."/>
            <person name="Gram L."/>
        </authorList>
    </citation>
    <scope>NUCLEOTIDE SEQUENCE [LARGE SCALE GENOMIC DNA]</scope>
    <source>
        <strain evidence="3 4">S3137</strain>
    </source>
</reference>
<dbReference type="InterPro" id="IPR006905">
    <property type="entry name" value="Flavin_halogenase"/>
</dbReference>
<evidence type="ECO:0000313" key="3">
    <source>
        <dbReference type="EMBL" id="KJY96172.1"/>
    </source>
</evidence>
<evidence type="ECO:0008006" key="5">
    <source>
        <dbReference type="Google" id="ProtNLM"/>
    </source>
</evidence>
<protein>
    <recommendedName>
        <fullName evidence="5">Tryptophan halogenase</fullName>
    </recommendedName>
</protein>
<keyword evidence="4" id="KW-1185">Reference proteome</keyword>
<dbReference type="AlphaFoldDB" id="A0A0F4PIA9"/>
<proteinExistence type="predicted"/>